<accession>A0A3G8H934</accession>
<reference evidence="2" key="1">
    <citation type="submission" date="2018-11" db="EMBL/GenBank/DDBJ databases">
        <title>FDA dAtabase for Regulatory Grade micrObial Sequences (FDA-ARGOS): Supporting development and validation of Infectious Disease Dx tests.</title>
        <authorList>
            <person name="Goldberg B."/>
            <person name="Campos J."/>
            <person name="Tallon L."/>
            <person name="Sadzewicz L."/>
            <person name="Zhao X."/>
            <person name="Vavikolanu K."/>
            <person name="Mehta A."/>
            <person name="Aluvathingal J."/>
            <person name="Nadendla S."/>
            <person name="Geyer C."/>
            <person name="Nandy P."/>
            <person name="Yan Y."/>
            <person name="Sichtig H."/>
        </authorList>
    </citation>
    <scope>NUCLEOTIDE SEQUENCE [LARGE SCALE GENOMIC DNA]</scope>
    <source>
        <strain evidence="2">FDAARGOS_614</strain>
    </source>
</reference>
<evidence type="ECO:0008006" key="3">
    <source>
        <dbReference type="Google" id="ProtNLM"/>
    </source>
</evidence>
<evidence type="ECO:0000313" key="2">
    <source>
        <dbReference type="Proteomes" id="UP000270411"/>
    </source>
</evidence>
<dbReference type="AlphaFoldDB" id="A0A3G8H934"/>
<dbReference type="KEGG" id="cpau:EHF44_23550"/>
<protein>
    <recommendedName>
        <fullName evidence="3">Phasin domain-containing protein</fullName>
    </recommendedName>
</protein>
<proteinExistence type="predicted"/>
<gene>
    <name evidence="1" type="ORF">EHF44_23550</name>
</gene>
<dbReference type="Proteomes" id="UP000270411">
    <property type="component" value="Chromosome 2"/>
</dbReference>
<evidence type="ECO:0000313" key="1">
    <source>
        <dbReference type="EMBL" id="AZG17021.1"/>
    </source>
</evidence>
<dbReference type="OrthoDB" id="8963703at2"/>
<dbReference type="EMBL" id="CP033970">
    <property type="protein sequence ID" value="AZG17021.1"/>
    <property type="molecule type" value="Genomic_DNA"/>
</dbReference>
<organism evidence="1 2">
    <name type="scientific">Cupriavidus pauculus</name>
    <dbReference type="NCBI Taxonomy" id="82633"/>
    <lineage>
        <taxon>Bacteria</taxon>
        <taxon>Pseudomonadati</taxon>
        <taxon>Pseudomonadota</taxon>
        <taxon>Betaproteobacteria</taxon>
        <taxon>Burkholderiales</taxon>
        <taxon>Burkholderiaceae</taxon>
        <taxon>Cupriavidus</taxon>
    </lineage>
</organism>
<name>A0A3G8H934_9BURK</name>
<sequence>MPATFPFPAFAPFGDAKVMETWQKFMGLNTDFTKSMTEEAQFDWASFFVPQDPEELYARQWNNQMPLLSIPLHYASAMMELGAATQRAWMDAWGHMLGMPALATAATDAAADAVVDVPAAQVRETPRPRKPAAH</sequence>